<name>A0A2H0KTF8_9BACT</name>
<dbReference type="AlphaFoldDB" id="A0A2H0KTF8"/>
<evidence type="ECO:0000313" key="3">
    <source>
        <dbReference type="Proteomes" id="UP000229317"/>
    </source>
</evidence>
<dbReference type="InterPro" id="IPR004323">
    <property type="entry name" value="Ion_tolerance_CutA"/>
</dbReference>
<evidence type="ECO:0000313" key="2">
    <source>
        <dbReference type="EMBL" id="PIQ75432.1"/>
    </source>
</evidence>
<dbReference type="PANTHER" id="PTHR23419:SF8">
    <property type="entry name" value="FI09726P"/>
    <property type="match status" value="1"/>
</dbReference>
<evidence type="ECO:0008006" key="4">
    <source>
        <dbReference type="Google" id="ProtNLM"/>
    </source>
</evidence>
<organism evidence="2 3">
    <name type="scientific">Candidatus Portnoybacteria bacterium CG11_big_fil_rev_8_21_14_0_20_40_15</name>
    <dbReference type="NCBI Taxonomy" id="1974817"/>
    <lineage>
        <taxon>Bacteria</taxon>
        <taxon>Candidatus Portnoyibacteriota</taxon>
    </lineage>
</organism>
<comment type="similarity">
    <text evidence="1">Belongs to the CutA family.</text>
</comment>
<dbReference type="GO" id="GO:0010038">
    <property type="term" value="P:response to metal ion"/>
    <property type="evidence" value="ECO:0007669"/>
    <property type="project" value="InterPro"/>
</dbReference>
<dbReference type="SUPFAM" id="SSF54913">
    <property type="entry name" value="GlnB-like"/>
    <property type="match status" value="1"/>
</dbReference>
<gene>
    <name evidence="2" type="ORF">COV84_01195</name>
</gene>
<dbReference type="Gene3D" id="3.30.70.120">
    <property type="match status" value="1"/>
</dbReference>
<dbReference type="InterPro" id="IPR011322">
    <property type="entry name" value="N-reg_PII-like_a/b"/>
</dbReference>
<dbReference type="InterPro" id="IPR015867">
    <property type="entry name" value="N-reg_PII/ATP_PRibTrfase_C"/>
</dbReference>
<dbReference type="EMBL" id="PCVO01000020">
    <property type="protein sequence ID" value="PIQ75432.1"/>
    <property type="molecule type" value="Genomic_DNA"/>
</dbReference>
<evidence type="ECO:0000256" key="1">
    <source>
        <dbReference type="ARBA" id="ARBA00010169"/>
    </source>
</evidence>
<protein>
    <recommendedName>
        <fullName evidence="4">Divalent-cation tolerance protein CutA</fullName>
    </recommendedName>
</protein>
<dbReference type="GO" id="GO:0005507">
    <property type="term" value="F:copper ion binding"/>
    <property type="evidence" value="ECO:0007669"/>
    <property type="project" value="TreeGrafter"/>
</dbReference>
<proteinExistence type="inferred from homology"/>
<comment type="caution">
    <text evidence="2">The sequence shown here is derived from an EMBL/GenBank/DDBJ whole genome shotgun (WGS) entry which is preliminary data.</text>
</comment>
<sequence length="108" mass="12315">MPQVIWILVNCSSNKEAESVGRKILKERLASCFDITSRHLAAYFWPPKSGKIETSKGATLILETFKEKYSSIAKEVKKIHSDRLPFVGFIEIKGIAKEYIDWVKGELK</sequence>
<dbReference type="Proteomes" id="UP000229317">
    <property type="component" value="Unassembled WGS sequence"/>
</dbReference>
<reference evidence="2 3" key="1">
    <citation type="submission" date="2017-09" db="EMBL/GenBank/DDBJ databases">
        <title>Depth-based differentiation of microbial function through sediment-hosted aquifers and enrichment of novel symbionts in the deep terrestrial subsurface.</title>
        <authorList>
            <person name="Probst A.J."/>
            <person name="Ladd B."/>
            <person name="Jarett J.K."/>
            <person name="Geller-Mcgrath D.E."/>
            <person name="Sieber C.M."/>
            <person name="Emerson J.B."/>
            <person name="Anantharaman K."/>
            <person name="Thomas B.C."/>
            <person name="Malmstrom R."/>
            <person name="Stieglmeier M."/>
            <person name="Klingl A."/>
            <person name="Woyke T."/>
            <person name="Ryan C.M."/>
            <person name="Banfield J.F."/>
        </authorList>
    </citation>
    <scope>NUCLEOTIDE SEQUENCE [LARGE SCALE GENOMIC DNA]</scope>
    <source>
        <strain evidence="2">CG11_big_fil_rev_8_21_14_0_20_40_15</strain>
    </source>
</reference>
<dbReference type="PANTHER" id="PTHR23419">
    <property type="entry name" value="DIVALENT CATION TOLERANCE CUTA-RELATED"/>
    <property type="match status" value="1"/>
</dbReference>
<dbReference type="Pfam" id="PF03091">
    <property type="entry name" value="CutA1"/>
    <property type="match status" value="1"/>
</dbReference>
<accession>A0A2H0KTF8</accession>